<reference evidence="2" key="1">
    <citation type="submission" date="2021-01" db="EMBL/GenBank/DDBJ databases">
        <authorList>
            <person name="Corre E."/>
            <person name="Pelletier E."/>
            <person name="Niang G."/>
            <person name="Scheremetjew M."/>
            <person name="Finn R."/>
            <person name="Kale V."/>
            <person name="Holt S."/>
            <person name="Cochrane G."/>
            <person name="Meng A."/>
            <person name="Brown T."/>
            <person name="Cohen L."/>
        </authorList>
    </citation>
    <scope>NUCLEOTIDE SEQUENCE</scope>
    <source>
        <strain evidence="2">NIES-381</strain>
    </source>
</reference>
<evidence type="ECO:0000256" key="1">
    <source>
        <dbReference type="SAM" id="MobiDB-lite"/>
    </source>
</evidence>
<sequence length="270" mass="29732">MPQQKSTRGPPPAEEDEGQQFIRPTQGLKLRQAGGLMQVNLENIGGRILYMEEMNGHKNRMKDIKPVIQLAPPWGSKGDKKPKPKAKAQPNKPSAAPPKRAASGPAQRPSRPAAGGRMGPQDLGTDGQTAEFEVSILNEEHQQLYHDFVKMLCLMGNEDSRAILEQAYRESEEKKLLSGYTGIFPSLDNEEDEDDDVLEEDSHRPLHGHSMSSSYVNEHSHNVLAHSHPHSETPHSAYTGTPTPSSMDQSQATQSPNHSSHYNATPSPEP</sequence>
<feature type="region of interest" description="Disordered" evidence="1">
    <location>
        <begin position="182"/>
        <end position="270"/>
    </location>
</feature>
<dbReference type="EMBL" id="HBGA01105458">
    <property type="protein sequence ID" value="CAD9028054.1"/>
    <property type="molecule type" value="Transcribed_RNA"/>
</dbReference>
<dbReference type="AlphaFoldDB" id="A0A7S1IZR6"/>
<protein>
    <submittedName>
        <fullName evidence="2">Uncharacterized protein</fullName>
    </submittedName>
</protein>
<organism evidence="2">
    <name type="scientific">Eutreptiella gymnastica</name>
    <dbReference type="NCBI Taxonomy" id="73025"/>
    <lineage>
        <taxon>Eukaryota</taxon>
        <taxon>Discoba</taxon>
        <taxon>Euglenozoa</taxon>
        <taxon>Euglenida</taxon>
        <taxon>Spirocuta</taxon>
        <taxon>Euglenophyceae</taxon>
        <taxon>Eutreptiales</taxon>
        <taxon>Eutreptiaceae</taxon>
        <taxon>Eutreptiella</taxon>
    </lineage>
</organism>
<name>A0A7S1IZR6_9EUGL</name>
<gene>
    <name evidence="2" type="ORF">EGYM00392_LOCUS39189</name>
</gene>
<evidence type="ECO:0000313" key="2">
    <source>
        <dbReference type="EMBL" id="CAD9028054.1"/>
    </source>
</evidence>
<feature type="compositionally biased region" description="Polar residues" evidence="1">
    <location>
        <begin position="234"/>
        <end position="270"/>
    </location>
</feature>
<accession>A0A7S1IZR6</accession>
<feature type="compositionally biased region" description="Low complexity" evidence="1">
    <location>
        <begin position="87"/>
        <end position="106"/>
    </location>
</feature>
<proteinExistence type="predicted"/>
<feature type="compositionally biased region" description="Acidic residues" evidence="1">
    <location>
        <begin position="188"/>
        <end position="199"/>
    </location>
</feature>
<feature type="region of interest" description="Disordered" evidence="1">
    <location>
        <begin position="70"/>
        <end position="126"/>
    </location>
</feature>
<feature type="region of interest" description="Disordered" evidence="1">
    <location>
        <begin position="1"/>
        <end position="25"/>
    </location>
</feature>